<feature type="signal peptide" evidence="1">
    <location>
        <begin position="1"/>
        <end position="30"/>
    </location>
</feature>
<evidence type="ECO:0000256" key="1">
    <source>
        <dbReference type="SAM" id="SignalP"/>
    </source>
</evidence>
<evidence type="ECO:0000313" key="2">
    <source>
        <dbReference type="EMBL" id="KAJ7729983.1"/>
    </source>
</evidence>
<accession>A0AAD7MTI6</accession>
<dbReference type="AlphaFoldDB" id="A0AAD7MTI6"/>
<keyword evidence="1" id="KW-0732">Signal</keyword>
<gene>
    <name evidence="2" type="ORF">B0H16DRAFT_223916</name>
</gene>
<proteinExistence type="predicted"/>
<feature type="chain" id="PRO_5041994299" evidence="1">
    <location>
        <begin position="31"/>
        <end position="259"/>
    </location>
</feature>
<sequence length="259" mass="27521">MSPCPTSFVALHAPSHFIPFLLLFVERVAAHEYERGGGGDSLTGLLERGSRFAARAEGVRVVGADRVASGAFPYISAALPWSPRPLESGFWCSLAFSFVGHGPRWGLYDLSRGSVLGSAHAGVAGGDGMHVVERAESMGRGGYPSRWLTVGADGERRRGGFLEFVQGVSDILRVGSGAQKHGVRAPARRNHKCVQPGRSRRLKSGCRSGRVISLAFVALVRGRATVQGRGRDETGARGCGGVCRRCTVLQLPHASGVFL</sequence>
<name>A0AAD7MTI6_9AGAR</name>
<protein>
    <submittedName>
        <fullName evidence="2">Uncharacterized protein</fullName>
    </submittedName>
</protein>
<comment type="caution">
    <text evidence="2">The sequence shown here is derived from an EMBL/GenBank/DDBJ whole genome shotgun (WGS) entry which is preliminary data.</text>
</comment>
<reference evidence="2" key="1">
    <citation type="submission" date="2023-03" db="EMBL/GenBank/DDBJ databases">
        <title>Massive genome expansion in bonnet fungi (Mycena s.s.) driven by repeated elements and novel gene families across ecological guilds.</title>
        <authorList>
            <consortium name="Lawrence Berkeley National Laboratory"/>
            <person name="Harder C.B."/>
            <person name="Miyauchi S."/>
            <person name="Viragh M."/>
            <person name="Kuo A."/>
            <person name="Thoen E."/>
            <person name="Andreopoulos B."/>
            <person name="Lu D."/>
            <person name="Skrede I."/>
            <person name="Drula E."/>
            <person name="Henrissat B."/>
            <person name="Morin E."/>
            <person name="Kohler A."/>
            <person name="Barry K."/>
            <person name="LaButti K."/>
            <person name="Morin E."/>
            <person name="Salamov A."/>
            <person name="Lipzen A."/>
            <person name="Mereny Z."/>
            <person name="Hegedus B."/>
            <person name="Baldrian P."/>
            <person name="Stursova M."/>
            <person name="Weitz H."/>
            <person name="Taylor A."/>
            <person name="Grigoriev I.V."/>
            <person name="Nagy L.G."/>
            <person name="Martin F."/>
            <person name="Kauserud H."/>
        </authorList>
    </citation>
    <scope>NUCLEOTIDE SEQUENCE</scope>
    <source>
        <strain evidence="2">CBHHK182m</strain>
    </source>
</reference>
<dbReference type="EMBL" id="JARKIB010000162">
    <property type="protein sequence ID" value="KAJ7729983.1"/>
    <property type="molecule type" value="Genomic_DNA"/>
</dbReference>
<keyword evidence="3" id="KW-1185">Reference proteome</keyword>
<dbReference type="Proteomes" id="UP001215598">
    <property type="component" value="Unassembled WGS sequence"/>
</dbReference>
<organism evidence="2 3">
    <name type="scientific">Mycena metata</name>
    <dbReference type="NCBI Taxonomy" id="1033252"/>
    <lineage>
        <taxon>Eukaryota</taxon>
        <taxon>Fungi</taxon>
        <taxon>Dikarya</taxon>
        <taxon>Basidiomycota</taxon>
        <taxon>Agaricomycotina</taxon>
        <taxon>Agaricomycetes</taxon>
        <taxon>Agaricomycetidae</taxon>
        <taxon>Agaricales</taxon>
        <taxon>Marasmiineae</taxon>
        <taxon>Mycenaceae</taxon>
        <taxon>Mycena</taxon>
    </lineage>
</organism>
<evidence type="ECO:0000313" key="3">
    <source>
        <dbReference type="Proteomes" id="UP001215598"/>
    </source>
</evidence>